<proteinExistence type="predicted"/>
<keyword evidence="2" id="KW-1185">Reference proteome</keyword>
<evidence type="ECO:0000313" key="1">
    <source>
        <dbReference type="EMBL" id="CAK85055.1"/>
    </source>
</evidence>
<sequence length="141" mass="16727">MLRIYLLNISNTHYVYFRNGEKGKQKYKKELTKKINVRKNILSDPPSPQRCKMITKKTLKNKNLKFTKQNRQVKEETLQIELNIISHKTIRITMQLKPQNAIKYLLFCSIKNKLSLSQTILSKQNCQEILIQNVHMIELII</sequence>
<dbReference type="InParanoid" id="A0DPT8"/>
<dbReference type="KEGG" id="ptm:GSPATT00019237001"/>
<accession>A0DPT8</accession>
<gene>
    <name evidence="1" type="ORF">GSPATT00019237001</name>
</gene>
<evidence type="ECO:0000313" key="2">
    <source>
        <dbReference type="Proteomes" id="UP000000600"/>
    </source>
</evidence>
<organism evidence="1 2">
    <name type="scientific">Paramecium tetraurelia</name>
    <dbReference type="NCBI Taxonomy" id="5888"/>
    <lineage>
        <taxon>Eukaryota</taxon>
        <taxon>Sar</taxon>
        <taxon>Alveolata</taxon>
        <taxon>Ciliophora</taxon>
        <taxon>Intramacronucleata</taxon>
        <taxon>Oligohymenophorea</taxon>
        <taxon>Peniculida</taxon>
        <taxon>Parameciidae</taxon>
        <taxon>Paramecium</taxon>
    </lineage>
</organism>
<dbReference type="HOGENOM" id="CLU_1829113_0_0_1"/>
<name>A0DPT8_PARTE</name>
<dbReference type="GeneID" id="5038237"/>
<protein>
    <submittedName>
        <fullName evidence="1">Uncharacterized protein</fullName>
    </submittedName>
</protein>
<dbReference type="AlphaFoldDB" id="A0DPT8"/>
<dbReference type="RefSeq" id="XP_001452452.1">
    <property type="nucleotide sequence ID" value="XM_001452415.1"/>
</dbReference>
<dbReference type="EMBL" id="CT868529">
    <property type="protein sequence ID" value="CAK85055.1"/>
    <property type="molecule type" value="Genomic_DNA"/>
</dbReference>
<dbReference type="Proteomes" id="UP000000600">
    <property type="component" value="Unassembled WGS sequence"/>
</dbReference>
<reference evidence="1 2" key="1">
    <citation type="journal article" date="2006" name="Nature">
        <title>Global trends of whole-genome duplications revealed by the ciliate Paramecium tetraurelia.</title>
        <authorList>
            <consortium name="Genoscope"/>
            <person name="Aury J.-M."/>
            <person name="Jaillon O."/>
            <person name="Duret L."/>
            <person name="Noel B."/>
            <person name="Jubin C."/>
            <person name="Porcel B.M."/>
            <person name="Segurens B."/>
            <person name="Daubin V."/>
            <person name="Anthouard V."/>
            <person name="Aiach N."/>
            <person name="Arnaiz O."/>
            <person name="Billaut A."/>
            <person name="Beisson J."/>
            <person name="Blanc I."/>
            <person name="Bouhouche K."/>
            <person name="Camara F."/>
            <person name="Duharcourt S."/>
            <person name="Guigo R."/>
            <person name="Gogendeau D."/>
            <person name="Katinka M."/>
            <person name="Keller A.-M."/>
            <person name="Kissmehl R."/>
            <person name="Klotz C."/>
            <person name="Koll F."/>
            <person name="Le Moue A."/>
            <person name="Lepere C."/>
            <person name="Malinsky S."/>
            <person name="Nowacki M."/>
            <person name="Nowak J.K."/>
            <person name="Plattner H."/>
            <person name="Poulain J."/>
            <person name="Ruiz F."/>
            <person name="Serrano V."/>
            <person name="Zagulski M."/>
            <person name="Dessen P."/>
            <person name="Betermier M."/>
            <person name="Weissenbach J."/>
            <person name="Scarpelli C."/>
            <person name="Schachter V."/>
            <person name="Sperling L."/>
            <person name="Meyer E."/>
            <person name="Cohen J."/>
            <person name="Wincker P."/>
        </authorList>
    </citation>
    <scope>NUCLEOTIDE SEQUENCE [LARGE SCALE GENOMIC DNA]</scope>
    <source>
        <strain evidence="1 2">Stock d4-2</strain>
    </source>
</reference>